<dbReference type="EMBL" id="CP063656">
    <property type="protein sequence ID" value="QOW20172.1"/>
    <property type="molecule type" value="Genomic_DNA"/>
</dbReference>
<dbReference type="AlphaFoldDB" id="A0A7S6UH30"/>
<evidence type="ECO:0000313" key="2">
    <source>
        <dbReference type="Proteomes" id="UP000594059"/>
    </source>
</evidence>
<organism evidence="1 2">
    <name type="scientific">Novilysobacter ciconiae</name>
    <dbReference type="NCBI Taxonomy" id="2781022"/>
    <lineage>
        <taxon>Bacteria</taxon>
        <taxon>Pseudomonadati</taxon>
        <taxon>Pseudomonadota</taxon>
        <taxon>Gammaproteobacteria</taxon>
        <taxon>Lysobacterales</taxon>
        <taxon>Lysobacteraceae</taxon>
        <taxon>Novilysobacter</taxon>
    </lineage>
</organism>
<dbReference type="KEGG" id="lcic:INQ41_03820"/>
<evidence type="ECO:0000313" key="1">
    <source>
        <dbReference type="EMBL" id="QOW20172.1"/>
    </source>
</evidence>
<dbReference type="SUPFAM" id="SSF50998">
    <property type="entry name" value="Quinoprotein alcohol dehydrogenase-like"/>
    <property type="match status" value="1"/>
</dbReference>
<protein>
    <submittedName>
        <fullName evidence="1">Uncharacterized protein</fullName>
    </submittedName>
</protein>
<reference evidence="1 2" key="1">
    <citation type="submission" date="2020-10" db="EMBL/GenBank/DDBJ databases">
        <title>complete genome sequencing of Lysobacter sp. H21R20.</title>
        <authorList>
            <person name="Bae J.-W."/>
            <person name="Lee S.-Y."/>
        </authorList>
    </citation>
    <scope>NUCLEOTIDE SEQUENCE [LARGE SCALE GENOMIC DNA]</scope>
    <source>
        <strain evidence="1 2">H21R20</strain>
    </source>
</reference>
<accession>A0A7S6UH30</accession>
<sequence>MSCDHPFKTIAVVRAKSATTVFQSTPKGIAWQVKLPPMQSDFDQYWMAPDGDGAVVAVSMSDGGKAYLVSPSHKPVEVAGVLSAVDFQPGLVLVATEGDAPGIRIRVFNRTDGAVVGDSVVKDVPGDGFGRFLFRLTGDGRAYYYLGLNETGGEVPVVRNVADGTRYPLGFVVPGQVEDMVLQSLDSGVLAVSGNAYVVKNNRVSKVLVNSAVGWIDQVMEPNGSAIHAVKGQRGWGVVNPETGVWLMSAPGGGHLYVGEAGVAMIDNSSRSAGMTSYQFSGMKPAKTWPHRQISGAAPEIACVNVFGAMTYEKGKFIWNRSF</sequence>
<dbReference type="InterPro" id="IPR011047">
    <property type="entry name" value="Quinoprotein_ADH-like_sf"/>
</dbReference>
<name>A0A7S6UH30_9GAMM</name>
<dbReference type="RefSeq" id="WP_193986362.1">
    <property type="nucleotide sequence ID" value="NZ_CP063656.1"/>
</dbReference>
<keyword evidence="2" id="KW-1185">Reference proteome</keyword>
<dbReference type="Proteomes" id="UP000594059">
    <property type="component" value="Chromosome"/>
</dbReference>
<gene>
    <name evidence="1" type="ORF">INQ41_03820</name>
</gene>
<proteinExistence type="predicted"/>